<evidence type="ECO:0000313" key="1">
    <source>
        <dbReference type="EMBL" id="SFB96734.1"/>
    </source>
</evidence>
<dbReference type="Proteomes" id="UP000226420">
    <property type="component" value="Unassembled WGS sequence"/>
</dbReference>
<accession>A0AAJ4W7T4</accession>
<comment type="caution">
    <text evidence="1">The sequence shown here is derived from an EMBL/GenBank/DDBJ whole genome shotgun (WGS) entry which is preliminary data.</text>
</comment>
<protein>
    <submittedName>
        <fullName evidence="1">Hexapeptide repeat of succinyl-transferase</fullName>
    </submittedName>
</protein>
<gene>
    <name evidence="1" type="ORF">SAMN02745723_10153</name>
</gene>
<proteinExistence type="predicted"/>
<dbReference type="SUPFAM" id="SSF51161">
    <property type="entry name" value="Trimeric LpxA-like enzymes"/>
    <property type="match status" value="1"/>
</dbReference>
<name>A0AAJ4W7T4_9GAMM</name>
<reference evidence="1 2" key="1">
    <citation type="submission" date="2016-10" db="EMBL/GenBank/DDBJ databases">
        <authorList>
            <person name="Varghese N."/>
            <person name="Submissions S."/>
        </authorList>
    </citation>
    <scope>NUCLEOTIDE SEQUENCE [LARGE SCALE GENOMIC DNA]</scope>
    <source>
        <strain evidence="1 2">DSM 5563</strain>
    </source>
</reference>
<dbReference type="Gene3D" id="2.160.10.10">
    <property type="entry name" value="Hexapeptide repeat proteins"/>
    <property type="match status" value="1"/>
</dbReference>
<organism evidence="1 2">
    <name type="scientific">Pragia fontium DSM 5563 = ATCC 49100</name>
    <dbReference type="NCBI Taxonomy" id="1122977"/>
    <lineage>
        <taxon>Bacteria</taxon>
        <taxon>Pseudomonadati</taxon>
        <taxon>Pseudomonadota</taxon>
        <taxon>Gammaproteobacteria</taxon>
        <taxon>Enterobacterales</taxon>
        <taxon>Budviciaceae</taxon>
        <taxon>Pragia</taxon>
    </lineage>
</organism>
<dbReference type="InterPro" id="IPR011004">
    <property type="entry name" value="Trimer_LpxA-like_sf"/>
</dbReference>
<evidence type="ECO:0000313" key="2">
    <source>
        <dbReference type="Proteomes" id="UP000226420"/>
    </source>
</evidence>
<dbReference type="AlphaFoldDB" id="A0AAJ4W7T4"/>
<sequence length="192" mass="21242">MGLVVVSKDEELAHLKKCLQKEVIKNTGAFSWISVIHKALKCPDRRFNFWWRIANYLHHVSNGQSIIAKRINWNLRIKYGVEVELGAVIKEGLSLVHRVGIVISRHSVIGTNFHVLQNVTVGVVIREGDKTPRIVIGDNVTVGANSCIIGSDITIGDNVAIGAMSFINKSIPSDCTVYTPKMDNIVKIKKSS</sequence>
<dbReference type="PANTHER" id="PTHR42811">
    <property type="entry name" value="SERINE ACETYLTRANSFERASE"/>
    <property type="match status" value="1"/>
</dbReference>
<dbReference type="EMBL" id="FOLW01000001">
    <property type="protein sequence ID" value="SFB96734.1"/>
    <property type="molecule type" value="Genomic_DNA"/>
</dbReference>